<keyword evidence="6" id="KW-0472">Membrane</keyword>
<feature type="binding site" description="axial binding residue" evidence="5">
    <location>
        <position position="449"/>
    </location>
    <ligand>
        <name>heme</name>
        <dbReference type="ChEBI" id="CHEBI:30413"/>
    </ligand>
    <ligandPart>
        <name>Fe</name>
        <dbReference type="ChEBI" id="CHEBI:18248"/>
    </ligandPart>
</feature>
<dbReference type="GO" id="GO:0016705">
    <property type="term" value="F:oxidoreductase activity, acting on paired donors, with incorporation or reduction of molecular oxygen"/>
    <property type="evidence" value="ECO:0007669"/>
    <property type="project" value="InterPro"/>
</dbReference>
<dbReference type="InterPro" id="IPR036396">
    <property type="entry name" value="Cyt_P450_sf"/>
</dbReference>
<dbReference type="SUPFAM" id="SSF48264">
    <property type="entry name" value="Cytochrome P450"/>
    <property type="match status" value="1"/>
</dbReference>
<keyword evidence="3" id="KW-0560">Oxidoreductase</keyword>
<evidence type="ECO:0000256" key="4">
    <source>
        <dbReference type="ARBA" id="ARBA00023004"/>
    </source>
</evidence>
<feature type="transmembrane region" description="Helical" evidence="6">
    <location>
        <begin position="20"/>
        <end position="41"/>
    </location>
</feature>
<dbReference type="Gene3D" id="1.10.630.10">
    <property type="entry name" value="Cytochrome P450"/>
    <property type="match status" value="1"/>
</dbReference>
<evidence type="ECO:0000256" key="5">
    <source>
        <dbReference type="PIRSR" id="PIRSR602401-1"/>
    </source>
</evidence>
<accession>A0AAN6DQY1</accession>
<comment type="similarity">
    <text evidence="1">Belongs to the cytochrome P450 family.</text>
</comment>
<dbReference type="PRINTS" id="PR00463">
    <property type="entry name" value="EP450I"/>
</dbReference>
<evidence type="ECO:0000256" key="1">
    <source>
        <dbReference type="ARBA" id="ARBA00010617"/>
    </source>
</evidence>
<evidence type="ECO:0000256" key="3">
    <source>
        <dbReference type="ARBA" id="ARBA00023002"/>
    </source>
</evidence>
<sequence>MSMSQVIRSMSIWDSPFWRLASRAVPVLCAALFIALLVDYLRILRFRQRLPPGPFPLPIIGNHLTIPLPKPWIAFEKWSQYYNSPLITIWLGRDPKIIVNDAWAACELMEKRADIYSSRPRMIINGDLLGTSKNNQTNLPYGDRWRLHRRIMHTAVGSQAVVHYRDFQSAEAKVLLRDLMEDADDYVMSIERYSISVVSIVGWGRRISRKNDPVAQTSLAAMEAIDWVVPGVSWVESIPELAHLPAWVYPFPNMVRSAGVMFMKYFYALSREGAQAQEENFAKRLLREQGEHGLSNDEVASLTANLIGGGVDTTSSTMISAILAFCVFPHVQLRAQNEIDDVVGKDRMPNWQDEKSLPYITAIVKEALRWRTVTVLAGIPHAPTRDDEYEGFRIPAGTNITANIWAIHRNPRDFPDPDEFRPERYLNGLEKPYPNTRGHNAFGFGRRQCSGQPLAEQGLAMSLARLLWAFDIKPGLDAEGREVKLDIFDYTNGENIRPQPFKVRFVPRFAGVRNIILQEAEQALSFLSKYEGETKVTMQAL</sequence>
<gene>
    <name evidence="7" type="ORF">EDD36DRAFT_489337</name>
</gene>
<evidence type="ECO:0000256" key="2">
    <source>
        <dbReference type="ARBA" id="ARBA00022723"/>
    </source>
</evidence>
<comment type="caution">
    <text evidence="7">The sequence shown here is derived from an EMBL/GenBank/DDBJ whole genome shotgun (WGS) entry which is preliminary data.</text>
</comment>
<dbReference type="InterPro" id="IPR001128">
    <property type="entry name" value="Cyt_P450"/>
</dbReference>
<dbReference type="GO" id="GO:0004497">
    <property type="term" value="F:monooxygenase activity"/>
    <property type="evidence" value="ECO:0007669"/>
    <property type="project" value="InterPro"/>
</dbReference>
<evidence type="ECO:0000256" key="6">
    <source>
        <dbReference type="SAM" id="Phobius"/>
    </source>
</evidence>
<dbReference type="PANTHER" id="PTHR46300:SF4">
    <property type="entry name" value="CYTOCHROME P450 98A3"/>
    <property type="match status" value="1"/>
</dbReference>
<dbReference type="PRINTS" id="PR00385">
    <property type="entry name" value="P450"/>
</dbReference>
<keyword evidence="5" id="KW-0349">Heme</keyword>
<keyword evidence="8" id="KW-1185">Reference proteome</keyword>
<keyword evidence="6" id="KW-1133">Transmembrane helix</keyword>
<dbReference type="Proteomes" id="UP001203852">
    <property type="component" value="Unassembled WGS sequence"/>
</dbReference>
<dbReference type="GO" id="GO:0020037">
    <property type="term" value="F:heme binding"/>
    <property type="evidence" value="ECO:0007669"/>
    <property type="project" value="InterPro"/>
</dbReference>
<protein>
    <submittedName>
        <fullName evidence="7">Cytochrome P450</fullName>
    </submittedName>
</protein>
<dbReference type="Pfam" id="PF00067">
    <property type="entry name" value="p450"/>
    <property type="match status" value="1"/>
</dbReference>
<dbReference type="InterPro" id="IPR002401">
    <property type="entry name" value="Cyt_P450_E_grp-I"/>
</dbReference>
<dbReference type="GO" id="GO:0005506">
    <property type="term" value="F:iron ion binding"/>
    <property type="evidence" value="ECO:0007669"/>
    <property type="project" value="InterPro"/>
</dbReference>
<dbReference type="InterPro" id="IPR050364">
    <property type="entry name" value="Cytochrome_P450_fung"/>
</dbReference>
<keyword evidence="4 5" id="KW-0408">Iron</keyword>
<keyword evidence="6" id="KW-0812">Transmembrane</keyword>
<comment type="cofactor">
    <cofactor evidence="5">
        <name>heme</name>
        <dbReference type="ChEBI" id="CHEBI:30413"/>
    </cofactor>
</comment>
<keyword evidence="2 5" id="KW-0479">Metal-binding</keyword>
<dbReference type="CDD" id="cd11065">
    <property type="entry name" value="CYP64-like"/>
    <property type="match status" value="1"/>
</dbReference>
<dbReference type="EMBL" id="MU404356">
    <property type="protein sequence ID" value="KAI1611220.1"/>
    <property type="molecule type" value="Genomic_DNA"/>
</dbReference>
<proteinExistence type="inferred from homology"/>
<dbReference type="AlphaFoldDB" id="A0AAN6DQY1"/>
<dbReference type="PANTHER" id="PTHR46300">
    <property type="entry name" value="P450, PUTATIVE (EUROFUNG)-RELATED-RELATED"/>
    <property type="match status" value="1"/>
</dbReference>
<reference evidence="7" key="1">
    <citation type="journal article" date="2022" name="bioRxiv">
        <title>Deciphering the potential niche of two novel black yeast fungi from a biological soil crust based on their genomes, phenotypes, and melanin regulation.</title>
        <authorList>
            <consortium name="DOE Joint Genome Institute"/>
            <person name="Carr E.C."/>
            <person name="Barton Q."/>
            <person name="Grambo S."/>
            <person name="Sullivan M."/>
            <person name="Renfro C.M."/>
            <person name="Kuo A."/>
            <person name="Pangilinan J."/>
            <person name="Lipzen A."/>
            <person name="Keymanesh K."/>
            <person name="Savage E."/>
            <person name="Barry K."/>
            <person name="Grigoriev I.V."/>
            <person name="Riekhof W.R."/>
            <person name="Harris S.S."/>
        </authorList>
    </citation>
    <scope>NUCLEOTIDE SEQUENCE</scope>
    <source>
        <strain evidence="7">JF 03-4F</strain>
    </source>
</reference>
<organism evidence="7 8">
    <name type="scientific">Exophiala viscosa</name>
    <dbReference type="NCBI Taxonomy" id="2486360"/>
    <lineage>
        <taxon>Eukaryota</taxon>
        <taxon>Fungi</taxon>
        <taxon>Dikarya</taxon>
        <taxon>Ascomycota</taxon>
        <taxon>Pezizomycotina</taxon>
        <taxon>Eurotiomycetes</taxon>
        <taxon>Chaetothyriomycetidae</taxon>
        <taxon>Chaetothyriales</taxon>
        <taxon>Herpotrichiellaceae</taxon>
        <taxon>Exophiala</taxon>
    </lineage>
</organism>
<name>A0AAN6DQY1_9EURO</name>
<evidence type="ECO:0000313" key="8">
    <source>
        <dbReference type="Proteomes" id="UP001203852"/>
    </source>
</evidence>
<evidence type="ECO:0000313" key="7">
    <source>
        <dbReference type="EMBL" id="KAI1611220.1"/>
    </source>
</evidence>